<dbReference type="InterPro" id="IPR036388">
    <property type="entry name" value="WH-like_DNA-bd_sf"/>
</dbReference>
<dbReference type="PANTHER" id="PTHR24567:SF74">
    <property type="entry name" value="HTH-TYPE TRANSCRIPTIONAL REGULATOR ARCR"/>
    <property type="match status" value="1"/>
</dbReference>
<reference evidence="6" key="1">
    <citation type="submission" date="2023-01" db="EMBL/GenBank/DDBJ databases">
        <title>Xenophilus mangrovi sp. nov., isolated from soil of Mangrove nature reserve.</title>
        <authorList>
            <person name="Xu S."/>
            <person name="Liu Z."/>
            <person name="Xu Y."/>
        </authorList>
    </citation>
    <scope>NUCLEOTIDE SEQUENCE</scope>
    <source>
        <strain evidence="6">YW8</strain>
    </source>
</reference>
<evidence type="ECO:0000259" key="5">
    <source>
        <dbReference type="PROSITE" id="PS51063"/>
    </source>
</evidence>
<proteinExistence type="predicted"/>
<feature type="domain" description="Cyclic nucleotide-binding" evidence="4">
    <location>
        <begin position="20"/>
        <end position="127"/>
    </location>
</feature>
<dbReference type="InterPro" id="IPR036390">
    <property type="entry name" value="WH_DNA-bd_sf"/>
</dbReference>
<dbReference type="InterPro" id="IPR012318">
    <property type="entry name" value="HTH_CRP"/>
</dbReference>
<dbReference type="GO" id="GO:0005829">
    <property type="term" value="C:cytosol"/>
    <property type="evidence" value="ECO:0007669"/>
    <property type="project" value="TreeGrafter"/>
</dbReference>
<dbReference type="InterPro" id="IPR050397">
    <property type="entry name" value="Env_Response_Regulators"/>
</dbReference>
<evidence type="ECO:0000256" key="2">
    <source>
        <dbReference type="ARBA" id="ARBA00023125"/>
    </source>
</evidence>
<keyword evidence="7" id="KW-1185">Reference proteome</keyword>
<dbReference type="InterPro" id="IPR014710">
    <property type="entry name" value="RmlC-like_jellyroll"/>
</dbReference>
<dbReference type="GO" id="GO:0003677">
    <property type="term" value="F:DNA binding"/>
    <property type="evidence" value="ECO:0007669"/>
    <property type="project" value="UniProtKB-KW"/>
</dbReference>
<dbReference type="Pfam" id="PF00027">
    <property type="entry name" value="cNMP_binding"/>
    <property type="match status" value="1"/>
</dbReference>
<dbReference type="Proteomes" id="UP001212602">
    <property type="component" value="Unassembled WGS sequence"/>
</dbReference>
<dbReference type="SMART" id="SM00419">
    <property type="entry name" value="HTH_CRP"/>
    <property type="match status" value="1"/>
</dbReference>
<dbReference type="PANTHER" id="PTHR24567">
    <property type="entry name" value="CRP FAMILY TRANSCRIPTIONAL REGULATORY PROTEIN"/>
    <property type="match status" value="1"/>
</dbReference>
<comment type="caution">
    <text evidence="6">The sequence shown here is derived from an EMBL/GenBank/DDBJ whole genome shotgun (WGS) entry which is preliminary data.</text>
</comment>
<evidence type="ECO:0000313" key="7">
    <source>
        <dbReference type="Proteomes" id="UP001212602"/>
    </source>
</evidence>
<dbReference type="GO" id="GO:0003700">
    <property type="term" value="F:DNA-binding transcription factor activity"/>
    <property type="evidence" value="ECO:0007669"/>
    <property type="project" value="TreeGrafter"/>
</dbReference>
<dbReference type="RefSeq" id="WP_271426909.1">
    <property type="nucleotide sequence ID" value="NZ_JAQIPB010000002.1"/>
</dbReference>
<evidence type="ECO:0000313" key="6">
    <source>
        <dbReference type="EMBL" id="MDA7415629.1"/>
    </source>
</evidence>
<dbReference type="Gene3D" id="1.10.10.10">
    <property type="entry name" value="Winged helix-like DNA-binding domain superfamily/Winged helix DNA-binding domain"/>
    <property type="match status" value="1"/>
</dbReference>
<evidence type="ECO:0000256" key="1">
    <source>
        <dbReference type="ARBA" id="ARBA00023015"/>
    </source>
</evidence>
<gene>
    <name evidence="6" type="ORF">PGB34_04575</name>
</gene>
<dbReference type="Pfam" id="PF13545">
    <property type="entry name" value="HTH_Crp_2"/>
    <property type="match status" value="1"/>
</dbReference>
<dbReference type="EMBL" id="JAQIPB010000002">
    <property type="protein sequence ID" value="MDA7415629.1"/>
    <property type="molecule type" value="Genomic_DNA"/>
</dbReference>
<dbReference type="AlphaFoldDB" id="A0AAE3N6V9"/>
<protein>
    <submittedName>
        <fullName evidence="6">Crp/Fnr family transcriptional regulator</fullName>
    </submittedName>
</protein>
<dbReference type="PROSITE" id="PS50042">
    <property type="entry name" value="CNMP_BINDING_3"/>
    <property type="match status" value="1"/>
</dbReference>
<organism evidence="6 7">
    <name type="scientific">Xenophilus arseniciresistens</name>
    <dbReference type="NCBI Taxonomy" id="1283306"/>
    <lineage>
        <taxon>Bacteria</taxon>
        <taxon>Pseudomonadati</taxon>
        <taxon>Pseudomonadota</taxon>
        <taxon>Betaproteobacteria</taxon>
        <taxon>Burkholderiales</taxon>
        <taxon>Comamonadaceae</taxon>
        <taxon>Xenophilus</taxon>
    </lineage>
</organism>
<keyword evidence="2" id="KW-0238">DNA-binding</keyword>
<dbReference type="PROSITE" id="PS51063">
    <property type="entry name" value="HTH_CRP_2"/>
    <property type="match status" value="1"/>
</dbReference>
<dbReference type="SMART" id="SM00100">
    <property type="entry name" value="cNMP"/>
    <property type="match status" value="1"/>
</dbReference>
<name>A0AAE3N6V9_9BURK</name>
<dbReference type="SUPFAM" id="SSF51206">
    <property type="entry name" value="cAMP-binding domain-like"/>
    <property type="match status" value="1"/>
</dbReference>
<evidence type="ECO:0000259" key="4">
    <source>
        <dbReference type="PROSITE" id="PS50042"/>
    </source>
</evidence>
<dbReference type="SUPFAM" id="SSF46785">
    <property type="entry name" value="Winged helix' DNA-binding domain"/>
    <property type="match status" value="1"/>
</dbReference>
<keyword evidence="3" id="KW-0804">Transcription</keyword>
<sequence length="236" mass="25111">MAQAFRLTPAQRSAFAANPWFASLSRGQREALTGAAELLHLRRGEMLFRQGDPAGAAGSGFYGLASGTIKSSTLRGDGREAILAVLEPGNWFGEITLIDGAPRTHDATALSAIDVLVVPADAFARLMRDAAFANAMARLLAARVRVLYGLAEDNTLRDLRARVARRLLTLARGDATQAAHPRARVVLPQEALAMMLGVTRQTLSAQLNALAAEGVIRLGYRRVEIVDAQALAALGS</sequence>
<dbReference type="Gene3D" id="2.60.120.10">
    <property type="entry name" value="Jelly Rolls"/>
    <property type="match status" value="1"/>
</dbReference>
<keyword evidence="1" id="KW-0805">Transcription regulation</keyword>
<evidence type="ECO:0000256" key="3">
    <source>
        <dbReference type="ARBA" id="ARBA00023163"/>
    </source>
</evidence>
<feature type="domain" description="HTH crp-type" evidence="5">
    <location>
        <begin position="157"/>
        <end position="229"/>
    </location>
</feature>
<dbReference type="InterPro" id="IPR018490">
    <property type="entry name" value="cNMP-bd_dom_sf"/>
</dbReference>
<dbReference type="CDD" id="cd00038">
    <property type="entry name" value="CAP_ED"/>
    <property type="match status" value="1"/>
</dbReference>
<dbReference type="InterPro" id="IPR000595">
    <property type="entry name" value="cNMP-bd_dom"/>
</dbReference>
<accession>A0AAE3N6V9</accession>